<gene>
    <name evidence="2" type="ORF">ACFPEN_00420</name>
</gene>
<evidence type="ECO:0000259" key="1">
    <source>
        <dbReference type="Pfam" id="PF13577"/>
    </source>
</evidence>
<protein>
    <submittedName>
        <fullName evidence="2">SRPBCC family protein</fullName>
    </submittedName>
</protein>
<dbReference type="CDD" id="cd08861">
    <property type="entry name" value="OtcD1_ARO-CYC_like"/>
    <property type="match status" value="2"/>
</dbReference>
<dbReference type="Gene3D" id="3.10.450.50">
    <property type="match status" value="1"/>
</dbReference>
<feature type="domain" description="SnoaL-like" evidence="1">
    <location>
        <begin position="327"/>
        <end position="448"/>
    </location>
</feature>
<dbReference type="InterPro" id="IPR037401">
    <property type="entry name" value="SnoaL-like"/>
</dbReference>
<dbReference type="SUPFAM" id="SSF54427">
    <property type="entry name" value="NTF2-like"/>
    <property type="match status" value="1"/>
</dbReference>
<dbReference type="Proteomes" id="UP001595990">
    <property type="component" value="Unassembled WGS sequence"/>
</dbReference>
<dbReference type="RefSeq" id="WP_417921970.1">
    <property type="nucleotide sequence ID" value="NZ_JBHSFS010000001.1"/>
</dbReference>
<dbReference type="SUPFAM" id="SSF55961">
    <property type="entry name" value="Bet v1-like"/>
    <property type="match status" value="2"/>
</dbReference>
<dbReference type="Pfam" id="PF13577">
    <property type="entry name" value="SnoaL_4"/>
    <property type="match status" value="1"/>
</dbReference>
<dbReference type="Pfam" id="PF10604">
    <property type="entry name" value="Polyketide_cyc2"/>
    <property type="match status" value="2"/>
</dbReference>
<name>A0ABV9BBX9_9ACTN</name>
<dbReference type="EMBL" id="JBHSFS010000001">
    <property type="protein sequence ID" value="MFC4511390.1"/>
    <property type="molecule type" value="Genomic_DNA"/>
</dbReference>
<dbReference type="InterPro" id="IPR023393">
    <property type="entry name" value="START-like_dom_sf"/>
</dbReference>
<dbReference type="InterPro" id="IPR019587">
    <property type="entry name" value="Polyketide_cyclase/dehydratase"/>
</dbReference>
<comment type="caution">
    <text evidence="2">The sequence shown here is derived from an EMBL/GenBank/DDBJ whole genome shotgun (WGS) entry which is preliminary data.</text>
</comment>
<dbReference type="InterPro" id="IPR032710">
    <property type="entry name" value="NTF2-like_dom_sf"/>
</dbReference>
<accession>A0ABV9BBX9</accession>
<reference evidence="3" key="1">
    <citation type="journal article" date="2019" name="Int. J. Syst. Evol. Microbiol.">
        <title>The Global Catalogue of Microorganisms (GCM) 10K type strain sequencing project: providing services to taxonomists for standard genome sequencing and annotation.</title>
        <authorList>
            <consortium name="The Broad Institute Genomics Platform"/>
            <consortium name="The Broad Institute Genome Sequencing Center for Infectious Disease"/>
            <person name="Wu L."/>
            <person name="Ma J."/>
        </authorList>
    </citation>
    <scope>NUCLEOTIDE SEQUENCE [LARGE SCALE GENOMIC DNA]</scope>
    <source>
        <strain evidence="3">CECT 8064</strain>
    </source>
</reference>
<dbReference type="Gene3D" id="3.30.530.20">
    <property type="match status" value="2"/>
</dbReference>
<sequence>MNRPDVHARVHETEHTITVAAPAGTVFGLVENVDDWPQVFPPTLHVECLERAGAEERIRLWATANGEAKSWTSHRTLDRAGLRVRFRQEVSQHPVASMGGEWIVEPLPDGHSRVRLTHDFRAVGDLPENVAWIRRAIDRNSGAELAALKAAAERAGADGAAFTFEDTVRVDAPADDVHAFLLEAQLWQERLPHVARVVLKEDAPDVQLLEMDTRTADGSVHTTASFRICLPGRRIVYKQQRTPALMSVHTGRWTVAEDPAGSVVTSRHTVVINTAAIASVLGEAATPEDARAFVRQALGHNSTTTMRHAKEYAEGRAGDRPVAPATYASLQRFYAAQMRLLDDGEGQAWAGTFAEDGEFAQDAGPTPLRGRAAIAAAVRSGAARARSARRRHFTGMLTARQSPDGTVRTRFYALVVDTEEGSAPVLRLSASCQDALVPDGDGWLVRRRLVEHDGR</sequence>
<evidence type="ECO:0000313" key="3">
    <source>
        <dbReference type="Proteomes" id="UP001595990"/>
    </source>
</evidence>
<evidence type="ECO:0000313" key="2">
    <source>
        <dbReference type="EMBL" id="MFC4511390.1"/>
    </source>
</evidence>
<organism evidence="2 3">
    <name type="scientific">Streptomyces ehimensis</name>
    <dbReference type="NCBI Taxonomy" id="68195"/>
    <lineage>
        <taxon>Bacteria</taxon>
        <taxon>Bacillati</taxon>
        <taxon>Actinomycetota</taxon>
        <taxon>Actinomycetes</taxon>
        <taxon>Kitasatosporales</taxon>
        <taxon>Streptomycetaceae</taxon>
        <taxon>Streptomyces</taxon>
    </lineage>
</organism>
<proteinExistence type="predicted"/>
<keyword evidence="3" id="KW-1185">Reference proteome</keyword>
<dbReference type="CDD" id="cd00531">
    <property type="entry name" value="NTF2_like"/>
    <property type="match status" value="1"/>
</dbReference>